<dbReference type="InterPro" id="IPR012910">
    <property type="entry name" value="Plug_dom"/>
</dbReference>
<comment type="caution">
    <text evidence="8">The sequence shown here is derived from an EMBL/GenBank/DDBJ whole genome shotgun (WGS) entry which is preliminary data.</text>
</comment>
<reference evidence="8 9" key="1">
    <citation type="submission" date="2019-04" db="EMBL/GenBank/DDBJ databases">
        <title>Sphingomonas psychrotolerans sp. nov., isolated from soil in the Tianshan Mountains, Xinjiang, China.</title>
        <authorList>
            <person name="Luo Y."/>
            <person name="Sheng H."/>
        </authorList>
    </citation>
    <scope>NUCLEOTIDE SEQUENCE [LARGE SCALE GENOMIC DNA]</scope>
    <source>
        <strain evidence="8 9">KIS18-15</strain>
    </source>
</reference>
<evidence type="ECO:0000259" key="6">
    <source>
        <dbReference type="Pfam" id="PF00593"/>
    </source>
</evidence>
<dbReference type="Gene3D" id="2.170.130.10">
    <property type="entry name" value="TonB-dependent receptor, plug domain"/>
    <property type="match status" value="1"/>
</dbReference>
<comment type="subcellular location">
    <subcellularLocation>
        <location evidence="1 4">Cell outer membrane</location>
    </subcellularLocation>
</comment>
<feature type="chain" id="PRO_5020977592" evidence="5">
    <location>
        <begin position="27"/>
        <end position="983"/>
    </location>
</feature>
<keyword evidence="2 4" id="KW-0472">Membrane</keyword>
<dbReference type="PANTHER" id="PTHR40980:SF3">
    <property type="entry name" value="TONB-DEPENDENT RECEPTOR-LIKE BETA-BARREL DOMAIN-CONTAINING PROTEIN"/>
    <property type="match status" value="1"/>
</dbReference>
<evidence type="ECO:0000313" key="9">
    <source>
        <dbReference type="Proteomes" id="UP000309848"/>
    </source>
</evidence>
<evidence type="ECO:0000256" key="4">
    <source>
        <dbReference type="RuleBase" id="RU003357"/>
    </source>
</evidence>
<evidence type="ECO:0000256" key="2">
    <source>
        <dbReference type="ARBA" id="ARBA00023136"/>
    </source>
</evidence>
<accession>A0A4S1WPI0</accession>
<dbReference type="InterPro" id="IPR036942">
    <property type="entry name" value="Beta-barrel_TonB_sf"/>
</dbReference>
<keyword evidence="9" id="KW-1185">Reference proteome</keyword>
<dbReference type="Gene3D" id="2.40.170.20">
    <property type="entry name" value="TonB-dependent receptor, beta-barrel domain"/>
    <property type="match status" value="1"/>
</dbReference>
<dbReference type="InterPro" id="IPR010104">
    <property type="entry name" value="TonB_rcpt_bac"/>
</dbReference>
<sequence length="983" mass="105771">MAKGLLASAVSAGALALILVAGPAWAQQSTDTQSDASTDSAAASDGQADAAAGEIVVTGFRGSLNKAVELKRESISFRDSIVAEDIGKFPEANVADSLQRIPGVILSRDGASNEGQRISIRGLGSEFTVTTINGAPVRTTSATNVGGSSRDFNYDVFPSELFGRVDVYKSPLANLEEGGIGGNVDLQTPRPFDSEGRVIRYTAQANYNTQSKAWRPRGSLLLSDTWGNFGALFGVAYAKNVNERSGFQSTGGGTSGYNSSALGRRPYYGTVPANTSGPFNFELNLDSPLANFSGLTRSQVENAYLPRFYRVFASNNERERLGFVGSLQYKSDRFEASVDGIYSDLTDQTDEFTFGVPVRNSRTVAGSTSIPGSGTNSGLIPLDVHLDEYNNLYGTFGNSSILTESFYRDSHTKFKYGIVRAAYDITDTMKLSAQANLSESKAVYSENRIVSNIYGITTTFDPSDNITYPTISSPVDFTNTALYRAPSLGFAINDELDKQKTARAVLDWKPVDTGDQMLALKLGGSYVSSTKRVQRQDGSSIATNTHTLPGGGTVASNPTGVFANMDPFVQFGALANGGNSGYPSQFATFSRDFVMNVLDANGANRAATPALNQAFTAEEIVKSAFFETSFKFPIAGHAFRGNFGIRFSDTKTRINNYQTAPGGGFTPAEREGGYTNLLPSASFTFDITPKLMLRGSAGQTITRGSLATIAAGTRVPNIFNPAVTVGNPDLRPQLATTFDAALEWYFAPGGLISGGVFQKNIVDRPFSITERVPFGTLGLPSNLFNCASLGAGACPPALGGGTIDPNFLFDRTITVNQNELKLKGLELAYQQNFTFLPKPFDGLGITSSFTLIDQEGDDFVLRNGDRIAMQGVPDYTYSVTAFYEKGPFSIRGSYNYRAKTGQNSTNTGNDQVPYLAPQGFLDGTISYKLNDLFELRIDALNITNENVFFYYEDPTQPDGNGLSRRDNSFFNGTTISFGIRGRF</sequence>
<gene>
    <name evidence="8" type="ORF">E5A74_06555</name>
</gene>
<evidence type="ECO:0000259" key="7">
    <source>
        <dbReference type="Pfam" id="PF07715"/>
    </source>
</evidence>
<dbReference type="Pfam" id="PF00593">
    <property type="entry name" value="TonB_dep_Rec_b-barrel"/>
    <property type="match status" value="1"/>
</dbReference>
<dbReference type="EMBL" id="SRXU01000002">
    <property type="protein sequence ID" value="TGX44445.1"/>
    <property type="molecule type" value="Genomic_DNA"/>
</dbReference>
<organism evidence="8 9">
    <name type="scientific">Sphingomonas naasensis</name>
    <dbReference type="NCBI Taxonomy" id="1344951"/>
    <lineage>
        <taxon>Bacteria</taxon>
        <taxon>Pseudomonadati</taxon>
        <taxon>Pseudomonadota</taxon>
        <taxon>Alphaproteobacteria</taxon>
        <taxon>Sphingomonadales</taxon>
        <taxon>Sphingomonadaceae</taxon>
        <taxon>Sphingomonas</taxon>
    </lineage>
</organism>
<evidence type="ECO:0000256" key="5">
    <source>
        <dbReference type="SAM" id="SignalP"/>
    </source>
</evidence>
<protein>
    <submittedName>
        <fullName evidence="8">TonB-dependent receptor</fullName>
    </submittedName>
</protein>
<keyword evidence="4" id="KW-0798">TonB box</keyword>
<dbReference type="RefSeq" id="WP_135983460.1">
    <property type="nucleotide sequence ID" value="NZ_JAASQM010000002.1"/>
</dbReference>
<comment type="similarity">
    <text evidence="4">Belongs to the TonB-dependent receptor family.</text>
</comment>
<dbReference type="AlphaFoldDB" id="A0A4S1WPI0"/>
<feature type="domain" description="TonB-dependent receptor-like beta-barrel" evidence="6">
    <location>
        <begin position="462"/>
        <end position="942"/>
    </location>
</feature>
<dbReference type="Proteomes" id="UP000309848">
    <property type="component" value="Unassembled WGS sequence"/>
</dbReference>
<proteinExistence type="inferred from homology"/>
<feature type="domain" description="TonB-dependent receptor plug" evidence="7">
    <location>
        <begin position="73"/>
        <end position="182"/>
    </location>
</feature>
<dbReference type="GO" id="GO:0009279">
    <property type="term" value="C:cell outer membrane"/>
    <property type="evidence" value="ECO:0007669"/>
    <property type="project" value="UniProtKB-SubCell"/>
</dbReference>
<keyword evidence="5" id="KW-0732">Signal</keyword>
<dbReference type="Pfam" id="PF07715">
    <property type="entry name" value="Plug"/>
    <property type="match status" value="1"/>
</dbReference>
<dbReference type="SUPFAM" id="SSF56935">
    <property type="entry name" value="Porins"/>
    <property type="match status" value="1"/>
</dbReference>
<evidence type="ECO:0000256" key="3">
    <source>
        <dbReference type="ARBA" id="ARBA00023237"/>
    </source>
</evidence>
<feature type="signal peptide" evidence="5">
    <location>
        <begin position="1"/>
        <end position="26"/>
    </location>
</feature>
<evidence type="ECO:0000256" key="1">
    <source>
        <dbReference type="ARBA" id="ARBA00004442"/>
    </source>
</evidence>
<name>A0A4S1WPI0_9SPHN</name>
<keyword evidence="8" id="KW-0675">Receptor</keyword>
<keyword evidence="3" id="KW-0998">Cell outer membrane</keyword>
<dbReference type="InterPro" id="IPR037066">
    <property type="entry name" value="Plug_dom_sf"/>
</dbReference>
<dbReference type="OrthoDB" id="5476657at2"/>
<dbReference type="InterPro" id="IPR000531">
    <property type="entry name" value="Beta-barrel_TonB"/>
</dbReference>
<dbReference type="PANTHER" id="PTHR40980">
    <property type="entry name" value="PLUG DOMAIN-CONTAINING PROTEIN"/>
    <property type="match status" value="1"/>
</dbReference>
<evidence type="ECO:0000313" key="8">
    <source>
        <dbReference type="EMBL" id="TGX44445.1"/>
    </source>
</evidence>
<dbReference type="NCBIfam" id="TIGR01782">
    <property type="entry name" value="TonB-Xanth-Caul"/>
    <property type="match status" value="1"/>
</dbReference>